<keyword evidence="1" id="KW-1133">Transmembrane helix</keyword>
<comment type="caution">
    <text evidence="2">The sequence shown here is derived from an EMBL/GenBank/DDBJ whole genome shotgun (WGS) entry which is preliminary data.</text>
</comment>
<proteinExistence type="predicted"/>
<reference evidence="3" key="1">
    <citation type="journal article" date="2019" name="Int. J. Syst. Evol. Microbiol.">
        <title>The Global Catalogue of Microorganisms (GCM) 10K type strain sequencing project: providing services to taxonomists for standard genome sequencing and annotation.</title>
        <authorList>
            <consortium name="The Broad Institute Genomics Platform"/>
            <consortium name="The Broad Institute Genome Sequencing Center for Infectious Disease"/>
            <person name="Wu L."/>
            <person name="Ma J."/>
        </authorList>
    </citation>
    <scope>NUCLEOTIDE SEQUENCE [LARGE SCALE GENOMIC DNA]</scope>
    <source>
        <strain evidence="3">CCUG 37257</strain>
    </source>
</reference>
<name>A0ABV9JVL1_9BACI</name>
<sequence>MPQPEELAEMNDKQITVPEILLEHERRLTNVEAQQDKMFEKLDDIKLNMDENNKEQKELLNKLISHHLDTKKLNLSSFWKWFISITGAGGLVTTAVILALQFIF</sequence>
<evidence type="ECO:0008006" key="4">
    <source>
        <dbReference type="Google" id="ProtNLM"/>
    </source>
</evidence>
<protein>
    <recommendedName>
        <fullName evidence="4">Haemolysin XhlA</fullName>
    </recommendedName>
</protein>
<evidence type="ECO:0000313" key="2">
    <source>
        <dbReference type="EMBL" id="MFC4661757.1"/>
    </source>
</evidence>
<keyword evidence="3" id="KW-1185">Reference proteome</keyword>
<keyword evidence="1" id="KW-0472">Membrane</keyword>
<evidence type="ECO:0000256" key="1">
    <source>
        <dbReference type="SAM" id="Phobius"/>
    </source>
</evidence>
<dbReference type="RefSeq" id="WP_379542283.1">
    <property type="nucleotide sequence ID" value="NZ_JBHSFT010000008.1"/>
</dbReference>
<keyword evidence="1" id="KW-0812">Transmembrane</keyword>
<dbReference type="Proteomes" id="UP001595988">
    <property type="component" value="Unassembled WGS sequence"/>
</dbReference>
<feature type="transmembrane region" description="Helical" evidence="1">
    <location>
        <begin position="81"/>
        <end position="103"/>
    </location>
</feature>
<dbReference type="EMBL" id="JBHSFT010000008">
    <property type="protein sequence ID" value="MFC4661757.1"/>
    <property type="molecule type" value="Genomic_DNA"/>
</dbReference>
<organism evidence="2 3">
    <name type="scientific">Oceanobacillus aidingensis</name>
    <dbReference type="NCBI Taxonomy" id="645964"/>
    <lineage>
        <taxon>Bacteria</taxon>
        <taxon>Bacillati</taxon>
        <taxon>Bacillota</taxon>
        <taxon>Bacilli</taxon>
        <taxon>Bacillales</taxon>
        <taxon>Bacillaceae</taxon>
        <taxon>Oceanobacillus</taxon>
    </lineage>
</organism>
<evidence type="ECO:0000313" key="3">
    <source>
        <dbReference type="Proteomes" id="UP001595988"/>
    </source>
</evidence>
<gene>
    <name evidence="2" type="ORF">ACFO3P_05945</name>
</gene>
<accession>A0ABV9JVL1</accession>